<accession>G7IC01</accession>
<sequence>MHNKDTKLLFMPLLIDMHDNIEEKHEDGSKVLSKRIDTKYMSMQEMHLCLDHIFVVGEYRGETKLSWRHIPDNLILEILMYPCCTSASFLLVISTLHHLRKLIL</sequence>
<proteinExistence type="predicted"/>
<dbReference type="Gramene" id="rna5974">
    <property type="protein sequence ID" value="RHN81878.1"/>
    <property type="gene ID" value="gene5974"/>
</dbReference>
<reference evidence="3" key="4">
    <citation type="journal article" date="2018" name="Nat. Plants">
        <title>Whole-genome landscape of Medicago truncatula symbiotic genes.</title>
        <authorList>
            <person name="Pecrix Y."/>
            <person name="Gamas P."/>
            <person name="Carrere S."/>
        </authorList>
    </citation>
    <scope>NUCLEOTIDE SEQUENCE</scope>
    <source>
        <tissue evidence="3">Leaves</tissue>
    </source>
</reference>
<organism evidence="2 5">
    <name type="scientific">Medicago truncatula</name>
    <name type="common">Barrel medic</name>
    <name type="synonym">Medicago tribuloides</name>
    <dbReference type="NCBI Taxonomy" id="3880"/>
    <lineage>
        <taxon>Eukaryota</taxon>
        <taxon>Viridiplantae</taxon>
        <taxon>Streptophyta</taxon>
        <taxon>Embryophyta</taxon>
        <taxon>Tracheophyta</taxon>
        <taxon>Spermatophyta</taxon>
        <taxon>Magnoliopsida</taxon>
        <taxon>eudicotyledons</taxon>
        <taxon>Gunneridae</taxon>
        <taxon>Pentapetalae</taxon>
        <taxon>rosids</taxon>
        <taxon>fabids</taxon>
        <taxon>Fabales</taxon>
        <taxon>Fabaceae</taxon>
        <taxon>Papilionoideae</taxon>
        <taxon>50 kb inversion clade</taxon>
        <taxon>NPAAA clade</taxon>
        <taxon>Hologalegina</taxon>
        <taxon>IRL clade</taxon>
        <taxon>Trifolieae</taxon>
        <taxon>Medicago</taxon>
    </lineage>
</organism>
<gene>
    <name evidence="2" type="ordered locus">MTR_1g101570</name>
    <name evidence="3" type="ORF">MtrunA17_Chr1g0203851</name>
</gene>
<reference evidence="4" key="3">
    <citation type="submission" date="2015-04" db="UniProtKB">
        <authorList>
            <consortium name="EnsemblPlants"/>
        </authorList>
    </citation>
    <scope>IDENTIFICATION</scope>
    <source>
        <strain evidence="4">cv. Jemalong A17</strain>
    </source>
</reference>
<evidence type="ECO:0000313" key="5">
    <source>
        <dbReference type="Proteomes" id="UP000002051"/>
    </source>
</evidence>
<dbReference type="PaxDb" id="3880-AES62570"/>
<protein>
    <submittedName>
        <fullName evidence="2">Transmembrane protein, putative</fullName>
    </submittedName>
</protein>
<feature type="transmembrane region" description="Helical" evidence="1">
    <location>
        <begin position="78"/>
        <end position="99"/>
    </location>
</feature>
<evidence type="ECO:0000313" key="4">
    <source>
        <dbReference type="EnsemblPlants" id="AES62570"/>
    </source>
</evidence>
<dbReference type="Proteomes" id="UP000265566">
    <property type="component" value="Chromosome 1"/>
</dbReference>
<evidence type="ECO:0000313" key="3">
    <source>
        <dbReference type="EMBL" id="RHN81878.1"/>
    </source>
</evidence>
<dbReference type="EMBL" id="CM001217">
    <property type="protein sequence ID" value="AES62570.1"/>
    <property type="molecule type" value="Genomic_DNA"/>
</dbReference>
<dbReference type="HOGENOM" id="CLU_2254085_0_0_1"/>
<keyword evidence="5" id="KW-1185">Reference proteome</keyword>
<keyword evidence="1" id="KW-0472">Membrane</keyword>
<dbReference type="Proteomes" id="UP000002051">
    <property type="component" value="Unassembled WGS sequence"/>
</dbReference>
<dbReference type="AlphaFoldDB" id="G7IC01"/>
<reference evidence="2 5" key="1">
    <citation type="journal article" date="2011" name="Nature">
        <title>The Medicago genome provides insight into the evolution of rhizobial symbioses.</title>
        <authorList>
            <person name="Young N.D."/>
            <person name="Debelle F."/>
            <person name="Oldroyd G.E."/>
            <person name="Geurts R."/>
            <person name="Cannon S.B."/>
            <person name="Udvardi M.K."/>
            <person name="Benedito V.A."/>
            <person name="Mayer K.F."/>
            <person name="Gouzy J."/>
            <person name="Schoof H."/>
            <person name="Van de Peer Y."/>
            <person name="Proost S."/>
            <person name="Cook D.R."/>
            <person name="Meyers B.C."/>
            <person name="Spannagl M."/>
            <person name="Cheung F."/>
            <person name="De Mita S."/>
            <person name="Krishnakumar V."/>
            <person name="Gundlach H."/>
            <person name="Zhou S."/>
            <person name="Mudge J."/>
            <person name="Bharti A.K."/>
            <person name="Murray J.D."/>
            <person name="Naoumkina M.A."/>
            <person name="Rosen B."/>
            <person name="Silverstein K.A."/>
            <person name="Tang H."/>
            <person name="Rombauts S."/>
            <person name="Zhao P.X."/>
            <person name="Zhou P."/>
            <person name="Barbe V."/>
            <person name="Bardou P."/>
            <person name="Bechner M."/>
            <person name="Bellec A."/>
            <person name="Berger A."/>
            <person name="Berges H."/>
            <person name="Bidwell S."/>
            <person name="Bisseling T."/>
            <person name="Choisne N."/>
            <person name="Couloux A."/>
            <person name="Denny R."/>
            <person name="Deshpande S."/>
            <person name="Dai X."/>
            <person name="Doyle J.J."/>
            <person name="Dudez A.M."/>
            <person name="Farmer A.D."/>
            <person name="Fouteau S."/>
            <person name="Franken C."/>
            <person name="Gibelin C."/>
            <person name="Gish J."/>
            <person name="Goldstein S."/>
            <person name="Gonzalez A.J."/>
            <person name="Green P.J."/>
            <person name="Hallab A."/>
            <person name="Hartog M."/>
            <person name="Hua A."/>
            <person name="Humphray S.J."/>
            <person name="Jeong D.H."/>
            <person name="Jing Y."/>
            <person name="Jocker A."/>
            <person name="Kenton S.M."/>
            <person name="Kim D.J."/>
            <person name="Klee K."/>
            <person name="Lai H."/>
            <person name="Lang C."/>
            <person name="Lin S."/>
            <person name="Macmil S.L."/>
            <person name="Magdelenat G."/>
            <person name="Matthews L."/>
            <person name="McCorrison J."/>
            <person name="Monaghan E.L."/>
            <person name="Mun J.H."/>
            <person name="Najar F.Z."/>
            <person name="Nicholson C."/>
            <person name="Noirot C."/>
            <person name="O'Bleness M."/>
            <person name="Paule C.R."/>
            <person name="Poulain J."/>
            <person name="Prion F."/>
            <person name="Qin B."/>
            <person name="Qu C."/>
            <person name="Retzel E.F."/>
            <person name="Riddle C."/>
            <person name="Sallet E."/>
            <person name="Samain S."/>
            <person name="Samson N."/>
            <person name="Sanders I."/>
            <person name="Saurat O."/>
            <person name="Scarpelli C."/>
            <person name="Schiex T."/>
            <person name="Segurens B."/>
            <person name="Severin A.J."/>
            <person name="Sherrier D.J."/>
            <person name="Shi R."/>
            <person name="Sims S."/>
            <person name="Singer S.R."/>
            <person name="Sinharoy S."/>
            <person name="Sterck L."/>
            <person name="Viollet A."/>
            <person name="Wang B.B."/>
            <person name="Wang K."/>
            <person name="Wang M."/>
            <person name="Wang X."/>
            <person name="Warfsmann J."/>
            <person name="Weissenbach J."/>
            <person name="White D.D."/>
            <person name="White J.D."/>
            <person name="Wiley G.B."/>
            <person name="Wincker P."/>
            <person name="Xing Y."/>
            <person name="Yang L."/>
            <person name="Yao Z."/>
            <person name="Ying F."/>
            <person name="Zhai J."/>
            <person name="Zhou L."/>
            <person name="Zuber A."/>
            <person name="Denarie J."/>
            <person name="Dixon R.A."/>
            <person name="May G.D."/>
            <person name="Schwartz D.C."/>
            <person name="Rogers J."/>
            <person name="Quetier F."/>
            <person name="Town C.D."/>
            <person name="Roe B.A."/>
        </authorList>
    </citation>
    <scope>NUCLEOTIDE SEQUENCE [LARGE SCALE GENOMIC DNA]</scope>
    <source>
        <strain evidence="2">A17</strain>
        <strain evidence="4 5">cv. Jemalong A17</strain>
    </source>
</reference>
<keyword evidence="1 2" id="KW-0812">Transmembrane</keyword>
<dbReference type="EMBL" id="PSQE01000001">
    <property type="protein sequence ID" value="RHN81878.1"/>
    <property type="molecule type" value="Genomic_DNA"/>
</dbReference>
<evidence type="ECO:0000256" key="1">
    <source>
        <dbReference type="SAM" id="Phobius"/>
    </source>
</evidence>
<evidence type="ECO:0000313" key="2">
    <source>
        <dbReference type="EMBL" id="AES62570.1"/>
    </source>
</evidence>
<dbReference type="EnsemblPlants" id="AES62570">
    <property type="protein sequence ID" value="AES62570"/>
    <property type="gene ID" value="MTR_1g101570"/>
</dbReference>
<name>G7IC01_MEDTR</name>
<keyword evidence="1" id="KW-1133">Transmembrane helix</keyword>
<reference evidence="2 5" key="2">
    <citation type="journal article" date="2014" name="BMC Genomics">
        <title>An improved genome release (version Mt4.0) for the model legume Medicago truncatula.</title>
        <authorList>
            <person name="Tang H."/>
            <person name="Krishnakumar V."/>
            <person name="Bidwell S."/>
            <person name="Rosen B."/>
            <person name="Chan A."/>
            <person name="Zhou S."/>
            <person name="Gentzbittel L."/>
            <person name="Childs K.L."/>
            <person name="Yandell M."/>
            <person name="Gundlach H."/>
            <person name="Mayer K.F."/>
            <person name="Schwartz D.C."/>
            <person name="Town C.D."/>
        </authorList>
    </citation>
    <scope>GENOME REANNOTATION</scope>
    <source>
        <strain evidence="4 5">cv. Jemalong A17</strain>
    </source>
</reference>